<reference evidence="9" key="1">
    <citation type="submission" date="2025-08" db="UniProtKB">
        <authorList>
            <consortium name="Ensembl"/>
        </authorList>
    </citation>
    <scope>IDENTIFICATION</scope>
</reference>
<dbReference type="GO" id="GO:0016020">
    <property type="term" value="C:membrane"/>
    <property type="evidence" value="ECO:0007669"/>
    <property type="project" value="UniProtKB-SubCell"/>
</dbReference>
<dbReference type="PANTHER" id="PTHR22883">
    <property type="entry name" value="ZINC FINGER DHHC DOMAIN CONTAINING PROTEIN"/>
    <property type="match status" value="1"/>
</dbReference>
<keyword evidence="10" id="KW-1185">Reference proteome</keyword>
<dbReference type="GeneTree" id="ENSGT00730000111268"/>
<sequence>MYCSNTFQTPRIPLAATSPLLLSFVRLHTWLLYCPPNSDNSIYIYLSLSLNMDKLLTTHPTLFLLVFSSYVLEPLSPAMALQQRTSAYVPPRARHCVTCSACILRRERHCALTACCVGHHNLRFAVGLSLHALAASLHSLLLSLGYLVERDGPLNLHALPGYVWPAAVWRYAHGWESITDLVVCILANMHAMHCVVCAPALAFQLVLASDGQTAHEAQAGVNMYDLGCLDNLHQVFGQNLILPFLFPVAAPIYGDGIECIKVMFALTIGDVTFL</sequence>
<evidence type="ECO:0000256" key="7">
    <source>
        <dbReference type="RuleBase" id="RU079119"/>
    </source>
</evidence>
<evidence type="ECO:0000313" key="10">
    <source>
        <dbReference type="Proteomes" id="UP000694388"/>
    </source>
</evidence>
<dbReference type="Proteomes" id="UP000694388">
    <property type="component" value="Unplaced"/>
</dbReference>
<dbReference type="InterPro" id="IPR039859">
    <property type="entry name" value="PFA4/ZDH16/20/ERF2-like"/>
</dbReference>
<dbReference type="EC" id="2.3.1.225" evidence="7"/>
<dbReference type="GO" id="GO:0005794">
    <property type="term" value="C:Golgi apparatus"/>
    <property type="evidence" value="ECO:0007669"/>
    <property type="project" value="TreeGrafter"/>
</dbReference>
<dbReference type="InterPro" id="IPR001594">
    <property type="entry name" value="Palmitoyltrfase_DHHC"/>
</dbReference>
<evidence type="ECO:0000256" key="2">
    <source>
        <dbReference type="ARBA" id="ARBA00022679"/>
    </source>
</evidence>
<keyword evidence="6 7" id="KW-0012">Acyltransferase</keyword>
<dbReference type="GO" id="GO:0006612">
    <property type="term" value="P:protein targeting to membrane"/>
    <property type="evidence" value="ECO:0007669"/>
    <property type="project" value="TreeGrafter"/>
</dbReference>
<comment type="catalytic activity">
    <reaction evidence="7">
        <text>L-cysteinyl-[protein] + hexadecanoyl-CoA = S-hexadecanoyl-L-cysteinyl-[protein] + CoA</text>
        <dbReference type="Rhea" id="RHEA:36683"/>
        <dbReference type="Rhea" id="RHEA-COMP:10131"/>
        <dbReference type="Rhea" id="RHEA-COMP:11032"/>
        <dbReference type="ChEBI" id="CHEBI:29950"/>
        <dbReference type="ChEBI" id="CHEBI:57287"/>
        <dbReference type="ChEBI" id="CHEBI:57379"/>
        <dbReference type="ChEBI" id="CHEBI:74151"/>
        <dbReference type="EC" id="2.3.1.225"/>
    </reaction>
</comment>
<dbReference type="PROSITE" id="PS50216">
    <property type="entry name" value="DHHC"/>
    <property type="match status" value="1"/>
</dbReference>
<dbReference type="GO" id="GO:0005783">
    <property type="term" value="C:endoplasmic reticulum"/>
    <property type="evidence" value="ECO:0007669"/>
    <property type="project" value="TreeGrafter"/>
</dbReference>
<evidence type="ECO:0000259" key="8">
    <source>
        <dbReference type="Pfam" id="PF01529"/>
    </source>
</evidence>
<dbReference type="PANTHER" id="PTHR22883:SF452">
    <property type="entry name" value="PALMITOYLTRANSFERASE"/>
    <property type="match status" value="1"/>
</dbReference>
<name>A0A8C4QTD6_EPTBU</name>
<dbReference type="OMA" id="RRERHCA"/>
<evidence type="ECO:0000256" key="6">
    <source>
        <dbReference type="ARBA" id="ARBA00023315"/>
    </source>
</evidence>
<proteinExistence type="inferred from homology"/>
<evidence type="ECO:0000256" key="5">
    <source>
        <dbReference type="ARBA" id="ARBA00023136"/>
    </source>
</evidence>
<protein>
    <recommendedName>
        <fullName evidence="7">Palmitoyltransferase</fullName>
        <ecNumber evidence="7">2.3.1.225</ecNumber>
    </recommendedName>
</protein>
<accession>A0A8C4QTD6</accession>
<evidence type="ECO:0000256" key="1">
    <source>
        <dbReference type="ARBA" id="ARBA00004141"/>
    </source>
</evidence>
<organism evidence="9 10">
    <name type="scientific">Eptatretus burgeri</name>
    <name type="common">Inshore hagfish</name>
    <dbReference type="NCBI Taxonomy" id="7764"/>
    <lineage>
        <taxon>Eukaryota</taxon>
        <taxon>Metazoa</taxon>
        <taxon>Chordata</taxon>
        <taxon>Craniata</taxon>
        <taxon>Vertebrata</taxon>
        <taxon>Cyclostomata</taxon>
        <taxon>Myxini</taxon>
        <taxon>Myxiniformes</taxon>
        <taxon>Myxinidae</taxon>
        <taxon>Eptatretinae</taxon>
        <taxon>Eptatretus</taxon>
    </lineage>
</organism>
<evidence type="ECO:0000256" key="3">
    <source>
        <dbReference type="ARBA" id="ARBA00022692"/>
    </source>
</evidence>
<dbReference type="AlphaFoldDB" id="A0A8C4QTD6"/>
<comment type="domain">
    <text evidence="7">The DHHC domain is required for palmitoyltransferase activity.</text>
</comment>
<evidence type="ECO:0000256" key="4">
    <source>
        <dbReference type="ARBA" id="ARBA00022989"/>
    </source>
</evidence>
<keyword evidence="5" id="KW-0472">Membrane</keyword>
<feature type="domain" description="Palmitoyltransferase DHHC" evidence="8">
    <location>
        <begin position="84"/>
        <end position="217"/>
    </location>
</feature>
<dbReference type="GO" id="GO:0019706">
    <property type="term" value="F:protein-cysteine S-palmitoyltransferase activity"/>
    <property type="evidence" value="ECO:0007669"/>
    <property type="project" value="UniProtKB-EC"/>
</dbReference>
<evidence type="ECO:0000313" key="9">
    <source>
        <dbReference type="Ensembl" id="ENSEBUP00000019089.1"/>
    </source>
</evidence>
<comment type="subcellular location">
    <subcellularLocation>
        <location evidence="1">Membrane</location>
        <topology evidence="1">Multi-pass membrane protein</topology>
    </subcellularLocation>
</comment>
<keyword evidence="3" id="KW-0812">Transmembrane</keyword>
<comment type="similarity">
    <text evidence="7">Belongs to the DHHC palmitoyltransferase family.</text>
</comment>
<dbReference type="Pfam" id="PF01529">
    <property type="entry name" value="DHHC"/>
    <property type="match status" value="1"/>
</dbReference>
<reference evidence="9" key="2">
    <citation type="submission" date="2025-09" db="UniProtKB">
        <authorList>
            <consortium name="Ensembl"/>
        </authorList>
    </citation>
    <scope>IDENTIFICATION</scope>
</reference>
<dbReference type="Ensembl" id="ENSEBUT00000019665.1">
    <property type="protein sequence ID" value="ENSEBUP00000019089.1"/>
    <property type="gene ID" value="ENSEBUG00000011899.1"/>
</dbReference>
<keyword evidence="2 7" id="KW-0808">Transferase</keyword>
<keyword evidence="4" id="KW-1133">Transmembrane helix</keyword>